<dbReference type="Pfam" id="PF00248">
    <property type="entry name" value="Aldo_ket_red"/>
    <property type="match status" value="1"/>
</dbReference>
<gene>
    <name evidence="5" type="ORF">BXT84_12450</name>
</gene>
<dbReference type="InterPro" id="IPR023210">
    <property type="entry name" value="NADP_OxRdtase_dom"/>
</dbReference>
<dbReference type="PRINTS" id="PR01577">
    <property type="entry name" value="KCNABCHANNEL"/>
</dbReference>
<keyword evidence="6" id="KW-1185">Reference proteome</keyword>
<protein>
    <submittedName>
        <fullName evidence="5">Voltage-gated potassium channel</fullName>
    </submittedName>
</protein>
<accession>A0ABM6RTK5</accession>
<keyword evidence="5" id="KW-0813">Transport</keyword>
<comment type="similarity">
    <text evidence="1">Belongs to the shaker potassium channel beta subunit family.</text>
</comment>
<evidence type="ECO:0000256" key="1">
    <source>
        <dbReference type="ARBA" id="ARBA00006515"/>
    </source>
</evidence>
<dbReference type="EMBL" id="CP019454">
    <property type="protein sequence ID" value="AUW94653.1"/>
    <property type="molecule type" value="Genomic_DNA"/>
</dbReference>
<reference evidence="5 6" key="1">
    <citation type="journal article" date="2019" name="Sci. Rep.">
        <title>Sulfobacillus thermotolerans: new insights into resistance and metabolic capacities of acidophilic chemolithotrophs.</title>
        <authorList>
            <person name="Panyushkina A.E."/>
            <person name="Babenko V.V."/>
            <person name="Nikitina A.S."/>
            <person name="Selezneva O.V."/>
            <person name="Tsaplina I.A."/>
            <person name="Letarova M.A."/>
            <person name="Kostryukova E.S."/>
            <person name="Letarov A.V."/>
        </authorList>
    </citation>
    <scope>NUCLEOTIDE SEQUENCE [LARGE SCALE GENOMIC DNA]</scope>
    <source>
        <strain evidence="5 6">Kr1</strain>
    </source>
</reference>
<dbReference type="SUPFAM" id="SSF51430">
    <property type="entry name" value="NAD(P)-linked oxidoreductase"/>
    <property type="match status" value="1"/>
</dbReference>
<dbReference type="CDD" id="cd19074">
    <property type="entry name" value="Aldo_ket_red_shaker-like"/>
    <property type="match status" value="1"/>
</dbReference>
<evidence type="ECO:0000313" key="6">
    <source>
        <dbReference type="Proteomes" id="UP000325292"/>
    </source>
</evidence>
<evidence type="ECO:0000256" key="3">
    <source>
        <dbReference type="ARBA" id="ARBA00023002"/>
    </source>
</evidence>
<dbReference type="PANTHER" id="PTHR43150">
    <property type="entry name" value="HYPERKINETIC, ISOFORM M"/>
    <property type="match status" value="1"/>
</dbReference>
<dbReference type="Gene3D" id="3.20.20.100">
    <property type="entry name" value="NADP-dependent oxidoreductase domain"/>
    <property type="match status" value="1"/>
</dbReference>
<keyword evidence="5" id="KW-0407">Ion channel</keyword>
<dbReference type="PANTHER" id="PTHR43150:SF2">
    <property type="entry name" value="HYPERKINETIC, ISOFORM M"/>
    <property type="match status" value="1"/>
</dbReference>
<organism evidence="5 6">
    <name type="scientific">Sulfobacillus thermotolerans</name>
    <dbReference type="NCBI Taxonomy" id="338644"/>
    <lineage>
        <taxon>Bacteria</taxon>
        <taxon>Bacillati</taxon>
        <taxon>Bacillota</taxon>
        <taxon>Clostridia</taxon>
        <taxon>Eubacteriales</taxon>
        <taxon>Clostridiales Family XVII. Incertae Sedis</taxon>
        <taxon>Sulfobacillus</taxon>
    </lineage>
</organism>
<keyword evidence="3" id="KW-0560">Oxidoreductase</keyword>
<dbReference type="Proteomes" id="UP000325292">
    <property type="component" value="Chromosome"/>
</dbReference>
<evidence type="ECO:0000259" key="4">
    <source>
        <dbReference type="Pfam" id="PF00248"/>
    </source>
</evidence>
<sequence length="317" mass="34945">MNYRRLGKAGIKVSEIALGSWLTYGTVTEQKTAEACIHHAYDLGINHFDCANVYGSAPHEAERFLAQALAPYARDSYVLTTKAFWPVGPGVNDRGLSRKHLIAQLDQSLTALGTDYVDIFYCHRYDPDTEMEEILSTIDDQVRAGKIRYGGISEWPAERIAEAVSVQNAMGLHPLRASQPVYNMFSRYIEQAVLPICEQNGMGVVVFSPLAQGLLTGKYRLGQATPEGSRAATKEVSHFITRYLTEEHLTKIEALMGVAQELGLTLSQLALAWVLRQPGISSALIGASRPEQITENVKAVGVQLAPETLDRIEQILQ</sequence>
<dbReference type="GO" id="GO:0034220">
    <property type="term" value="P:monoatomic ion transmembrane transport"/>
    <property type="evidence" value="ECO:0007669"/>
    <property type="project" value="UniProtKB-KW"/>
</dbReference>
<keyword evidence="5" id="KW-0406">Ion transport</keyword>
<feature type="domain" description="NADP-dependent oxidoreductase" evidence="4">
    <location>
        <begin position="15"/>
        <end position="316"/>
    </location>
</feature>
<dbReference type="InterPro" id="IPR005399">
    <property type="entry name" value="K_chnl_volt-dep_bsu_KCNAB-rel"/>
</dbReference>
<proteinExistence type="inferred from homology"/>
<name>A0ABM6RTK5_9FIRM</name>
<evidence type="ECO:0000313" key="5">
    <source>
        <dbReference type="EMBL" id="AUW94653.1"/>
    </source>
</evidence>
<dbReference type="InterPro" id="IPR036812">
    <property type="entry name" value="NAD(P)_OxRdtase_dom_sf"/>
</dbReference>
<keyword evidence="2" id="KW-0521">NADP</keyword>
<evidence type="ECO:0000256" key="2">
    <source>
        <dbReference type="ARBA" id="ARBA00022857"/>
    </source>
</evidence>